<name>A0AAI9VFS7_9PEZI</name>
<dbReference type="Proteomes" id="UP001239213">
    <property type="component" value="Unassembled WGS sequence"/>
</dbReference>
<dbReference type="EMBL" id="MPDP01000057">
    <property type="protein sequence ID" value="KAK1487227.1"/>
    <property type="molecule type" value="Genomic_DNA"/>
</dbReference>
<dbReference type="InterPro" id="IPR036291">
    <property type="entry name" value="NAD(P)-bd_dom_sf"/>
</dbReference>
<dbReference type="PANTHER" id="PTHR47706">
    <property type="entry name" value="NMRA-LIKE FAMILY PROTEIN"/>
    <property type="match status" value="1"/>
</dbReference>
<comment type="similarity">
    <text evidence="1">Belongs to the NmrA-type oxidoreductase family. Isoflavone reductase subfamily.</text>
</comment>
<dbReference type="AlphaFoldDB" id="A0AAI9VFS7"/>
<evidence type="ECO:0000256" key="1">
    <source>
        <dbReference type="ARBA" id="ARBA00005725"/>
    </source>
</evidence>
<dbReference type="GO" id="GO:0016491">
    <property type="term" value="F:oxidoreductase activity"/>
    <property type="evidence" value="ECO:0007669"/>
    <property type="project" value="UniProtKB-KW"/>
</dbReference>
<keyword evidence="2" id="KW-0521">NADP</keyword>
<evidence type="ECO:0000256" key="2">
    <source>
        <dbReference type="ARBA" id="ARBA00022857"/>
    </source>
</evidence>
<proteinExistence type="inferred from homology"/>
<gene>
    <name evidence="5" type="ORF">CCUS01_03571</name>
</gene>
<dbReference type="PANTHER" id="PTHR47706:SF4">
    <property type="entry name" value="NMRA-LIKE DOMAIN-CONTAINING PROTEIN"/>
    <property type="match status" value="1"/>
</dbReference>
<feature type="domain" description="NmrA-like" evidence="4">
    <location>
        <begin position="12"/>
        <end position="114"/>
    </location>
</feature>
<evidence type="ECO:0000313" key="5">
    <source>
        <dbReference type="EMBL" id="KAK1487227.1"/>
    </source>
</evidence>
<dbReference type="SUPFAM" id="SSF51735">
    <property type="entry name" value="NAD(P)-binding Rossmann-fold domains"/>
    <property type="match status" value="1"/>
</dbReference>
<keyword evidence="3" id="KW-0560">Oxidoreductase</keyword>
<sequence>MAVAIAGGISGPGRDLVEAISAQGTHEVIVLTRKVLINKTMVSGQPGGAAPNVRFVAVDYSDIDSLTAVLEKYNVDTVISTVYNITRESQSELNLVAAAERSKTTRRFIPSHFGIPYLPEYGVSTFPPYLASSPI</sequence>
<dbReference type="Gene3D" id="3.40.50.720">
    <property type="entry name" value="NAD(P)-binding Rossmann-like Domain"/>
    <property type="match status" value="1"/>
</dbReference>
<comment type="caution">
    <text evidence="5">The sequence shown here is derived from an EMBL/GenBank/DDBJ whole genome shotgun (WGS) entry which is preliminary data.</text>
</comment>
<accession>A0AAI9VFS7</accession>
<dbReference type="Pfam" id="PF05368">
    <property type="entry name" value="NmrA"/>
    <property type="match status" value="1"/>
</dbReference>
<evidence type="ECO:0000256" key="3">
    <source>
        <dbReference type="ARBA" id="ARBA00023002"/>
    </source>
</evidence>
<evidence type="ECO:0000313" key="6">
    <source>
        <dbReference type="Proteomes" id="UP001239213"/>
    </source>
</evidence>
<evidence type="ECO:0000259" key="4">
    <source>
        <dbReference type="Pfam" id="PF05368"/>
    </source>
</evidence>
<protein>
    <recommendedName>
        <fullName evidence="4">NmrA-like domain-containing protein</fullName>
    </recommendedName>
</protein>
<keyword evidence="6" id="KW-1185">Reference proteome</keyword>
<reference evidence="5" key="1">
    <citation type="submission" date="2016-11" db="EMBL/GenBank/DDBJ databases">
        <title>The genome sequence of Colletotrichum cuscutae.</title>
        <authorList>
            <person name="Baroncelli R."/>
        </authorList>
    </citation>
    <scope>NUCLEOTIDE SEQUENCE</scope>
    <source>
        <strain evidence="5">IMI 304802</strain>
    </source>
</reference>
<dbReference type="InterPro" id="IPR008030">
    <property type="entry name" value="NmrA-like"/>
</dbReference>
<organism evidence="5 6">
    <name type="scientific">Colletotrichum cuscutae</name>
    <dbReference type="NCBI Taxonomy" id="1209917"/>
    <lineage>
        <taxon>Eukaryota</taxon>
        <taxon>Fungi</taxon>
        <taxon>Dikarya</taxon>
        <taxon>Ascomycota</taxon>
        <taxon>Pezizomycotina</taxon>
        <taxon>Sordariomycetes</taxon>
        <taxon>Hypocreomycetidae</taxon>
        <taxon>Glomerellales</taxon>
        <taxon>Glomerellaceae</taxon>
        <taxon>Colletotrichum</taxon>
        <taxon>Colletotrichum acutatum species complex</taxon>
    </lineage>
</organism>
<dbReference type="InterPro" id="IPR051609">
    <property type="entry name" value="NmrA/Isoflavone_reductase-like"/>
</dbReference>